<gene>
    <name evidence="7" type="ORF">P9989_05015</name>
</gene>
<feature type="transmembrane region" description="Helical" evidence="6">
    <location>
        <begin position="128"/>
        <end position="150"/>
    </location>
</feature>
<evidence type="ECO:0000256" key="6">
    <source>
        <dbReference type="SAM" id="Phobius"/>
    </source>
</evidence>
<feature type="transmembrane region" description="Helical" evidence="6">
    <location>
        <begin position="239"/>
        <end position="266"/>
    </location>
</feature>
<feature type="transmembrane region" description="Helical" evidence="6">
    <location>
        <begin position="88"/>
        <end position="108"/>
    </location>
</feature>
<keyword evidence="4 6" id="KW-1133">Transmembrane helix</keyword>
<evidence type="ECO:0000256" key="4">
    <source>
        <dbReference type="ARBA" id="ARBA00022989"/>
    </source>
</evidence>
<feature type="transmembrane region" description="Helical" evidence="6">
    <location>
        <begin position="174"/>
        <end position="194"/>
    </location>
</feature>
<comment type="subcellular location">
    <subcellularLocation>
        <location evidence="1">Cell membrane</location>
        <topology evidence="1">Multi-pass membrane protein</topology>
    </subcellularLocation>
</comment>
<protein>
    <submittedName>
        <fullName evidence="7">YihY/virulence factor BrkB family protein</fullName>
    </submittedName>
</protein>
<evidence type="ECO:0000256" key="2">
    <source>
        <dbReference type="ARBA" id="ARBA00022475"/>
    </source>
</evidence>
<dbReference type="NCBIfam" id="TIGR00765">
    <property type="entry name" value="yihY_not_rbn"/>
    <property type="match status" value="1"/>
</dbReference>
<reference evidence="7 8" key="1">
    <citation type="submission" date="2023-04" db="EMBL/GenBank/DDBJ databases">
        <title>Genome sequence of Halobacillus naozhouensis KACC 21980.</title>
        <authorList>
            <person name="Kim S."/>
            <person name="Heo J."/>
            <person name="Kwon S.-W."/>
        </authorList>
    </citation>
    <scope>NUCLEOTIDE SEQUENCE [LARGE SCALE GENOMIC DNA]</scope>
    <source>
        <strain evidence="7 8">KCTC 13234</strain>
    </source>
</reference>
<evidence type="ECO:0000256" key="3">
    <source>
        <dbReference type="ARBA" id="ARBA00022692"/>
    </source>
</evidence>
<name>A0ABY8IZS2_9BACI</name>
<feature type="transmembrane region" description="Helical" evidence="6">
    <location>
        <begin position="28"/>
        <end position="50"/>
    </location>
</feature>
<organism evidence="7 8">
    <name type="scientific">Halobacillus naozhouensis</name>
    <dbReference type="NCBI Taxonomy" id="554880"/>
    <lineage>
        <taxon>Bacteria</taxon>
        <taxon>Bacillati</taxon>
        <taxon>Bacillota</taxon>
        <taxon>Bacilli</taxon>
        <taxon>Bacillales</taxon>
        <taxon>Bacillaceae</taxon>
        <taxon>Halobacillus</taxon>
    </lineage>
</organism>
<evidence type="ECO:0000256" key="1">
    <source>
        <dbReference type="ARBA" id="ARBA00004651"/>
    </source>
</evidence>
<keyword evidence="8" id="KW-1185">Reference proteome</keyword>
<keyword evidence="5 6" id="KW-0472">Membrane</keyword>
<dbReference type="InterPro" id="IPR017039">
    <property type="entry name" value="Virul_fac_BrkB"/>
</dbReference>
<accession>A0ABY8IZS2</accession>
<evidence type="ECO:0000313" key="8">
    <source>
        <dbReference type="Proteomes" id="UP001221597"/>
    </source>
</evidence>
<feature type="transmembrane region" description="Helical" evidence="6">
    <location>
        <begin position="206"/>
        <end position="227"/>
    </location>
</feature>
<dbReference type="PANTHER" id="PTHR30213">
    <property type="entry name" value="INNER MEMBRANE PROTEIN YHJD"/>
    <property type="match status" value="1"/>
</dbReference>
<evidence type="ECO:0000313" key="7">
    <source>
        <dbReference type="EMBL" id="WFT75748.1"/>
    </source>
</evidence>
<evidence type="ECO:0000256" key="5">
    <source>
        <dbReference type="ARBA" id="ARBA00023136"/>
    </source>
</evidence>
<dbReference type="Pfam" id="PF03631">
    <property type="entry name" value="Virul_fac_BrkB"/>
    <property type="match status" value="1"/>
</dbReference>
<sequence>MTQYNTGFYKELINRSIHDKVFDMAAQLAYYLLLALFPFLILMFSLLSFLPISVQSVLNLVRPFAPQGSMQLIENNLYHVLEVTRGDLLSLSMVMTVWLSALGTNALIRTLNSAYRVEESRSPIKSLVVAIMLTVGMIVSIIISLLLSVFGKEIGLYIFSHAGLSTAFLPDWNVLRWSLSFFILILLFACLYFVAPNEKLRVRDIIPGTLFAAIGWQLASLGFSYYVGVSNYSLIYGNLGTIVVLMVWLYLSSLMILLGGEINAIVRSGRIRVM</sequence>
<dbReference type="PANTHER" id="PTHR30213:SF0">
    <property type="entry name" value="UPF0761 MEMBRANE PROTEIN YIHY"/>
    <property type="match status" value="1"/>
</dbReference>
<dbReference type="Proteomes" id="UP001221597">
    <property type="component" value="Chromosome"/>
</dbReference>
<dbReference type="RefSeq" id="WP_283077712.1">
    <property type="nucleotide sequence ID" value="NZ_CP121671.1"/>
</dbReference>
<keyword evidence="3 6" id="KW-0812">Transmembrane</keyword>
<dbReference type="PIRSF" id="PIRSF035875">
    <property type="entry name" value="RNase_BN"/>
    <property type="match status" value="1"/>
</dbReference>
<keyword evidence="2" id="KW-1003">Cell membrane</keyword>
<dbReference type="EMBL" id="CP121671">
    <property type="protein sequence ID" value="WFT75748.1"/>
    <property type="molecule type" value="Genomic_DNA"/>
</dbReference>
<proteinExistence type="predicted"/>